<protein>
    <submittedName>
        <fullName evidence="1">Uncharacterized protein</fullName>
    </submittedName>
</protein>
<comment type="caution">
    <text evidence="1">The sequence shown here is derived from an EMBL/GenBank/DDBJ whole genome shotgun (WGS) entry which is preliminary data.</text>
</comment>
<dbReference type="Proteomes" id="UP000729733">
    <property type="component" value="Unassembled WGS sequence"/>
</dbReference>
<reference evidence="1" key="1">
    <citation type="journal article" date="2021" name="Antonie Van Leeuwenhoek">
        <title>Draft genome and description of Waterburya agarophytonicola gen. nov. sp. nov. (Pleurocapsales, Cyanobacteria): a seaweed symbiont.</title>
        <authorList>
            <person name="Bonthond G."/>
            <person name="Shalygin S."/>
            <person name="Bayer T."/>
            <person name="Weinberger F."/>
        </authorList>
    </citation>
    <scope>NUCLEOTIDE SEQUENCE</scope>
    <source>
        <strain evidence="1">KI4</strain>
    </source>
</reference>
<keyword evidence="2" id="KW-1185">Reference proteome</keyword>
<sequence>MSEDLSDLDRAIDEGAIFRHWYDLARELGYCSGQEVREGEQWVILSGSWEK</sequence>
<proteinExistence type="predicted"/>
<gene>
    <name evidence="1" type="ORF">I4641_15750</name>
</gene>
<dbReference type="EMBL" id="JADWDC010000043">
    <property type="protein sequence ID" value="MCC0178431.1"/>
    <property type="molecule type" value="Genomic_DNA"/>
</dbReference>
<dbReference type="AlphaFoldDB" id="A0A964BTA2"/>
<name>A0A964BTA2_9CYAN</name>
<evidence type="ECO:0000313" key="1">
    <source>
        <dbReference type="EMBL" id="MCC0178431.1"/>
    </source>
</evidence>
<organism evidence="1 2">
    <name type="scientific">Waterburya agarophytonicola KI4</name>
    <dbReference type="NCBI Taxonomy" id="2874699"/>
    <lineage>
        <taxon>Bacteria</taxon>
        <taxon>Bacillati</taxon>
        <taxon>Cyanobacteriota</taxon>
        <taxon>Cyanophyceae</taxon>
        <taxon>Pleurocapsales</taxon>
        <taxon>Hyellaceae</taxon>
        <taxon>Waterburya</taxon>
        <taxon>Waterburya agarophytonicola</taxon>
    </lineage>
</organism>
<accession>A0A964BTA2</accession>
<evidence type="ECO:0000313" key="2">
    <source>
        <dbReference type="Proteomes" id="UP000729733"/>
    </source>
</evidence>
<dbReference type="RefSeq" id="WP_229641513.1">
    <property type="nucleotide sequence ID" value="NZ_JADWDC010000043.1"/>
</dbReference>